<accession>A0A1M2V245</accession>
<organism evidence="2 3">
    <name type="scientific">Trametes pubescens</name>
    <name type="common">White-rot fungus</name>
    <dbReference type="NCBI Taxonomy" id="154538"/>
    <lineage>
        <taxon>Eukaryota</taxon>
        <taxon>Fungi</taxon>
        <taxon>Dikarya</taxon>
        <taxon>Basidiomycota</taxon>
        <taxon>Agaricomycotina</taxon>
        <taxon>Agaricomycetes</taxon>
        <taxon>Polyporales</taxon>
        <taxon>Polyporaceae</taxon>
        <taxon>Trametes</taxon>
    </lineage>
</organism>
<evidence type="ECO:0000313" key="2">
    <source>
        <dbReference type="EMBL" id="OJT01648.1"/>
    </source>
</evidence>
<evidence type="ECO:0000313" key="3">
    <source>
        <dbReference type="Proteomes" id="UP000184267"/>
    </source>
</evidence>
<dbReference type="EMBL" id="MNAD01001728">
    <property type="protein sequence ID" value="OJT01648.1"/>
    <property type="molecule type" value="Genomic_DNA"/>
</dbReference>
<protein>
    <submittedName>
        <fullName evidence="2">Uncharacterized protein</fullName>
    </submittedName>
</protein>
<dbReference type="OrthoDB" id="10619372at2759"/>
<feature type="region of interest" description="Disordered" evidence="1">
    <location>
        <begin position="1"/>
        <end position="41"/>
    </location>
</feature>
<reference evidence="2 3" key="1">
    <citation type="submission" date="2016-10" db="EMBL/GenBank/DDBJ databases">
        <title>Genome sequence of the basidiomycete white-rot fungus Trametes pubescens.</title>
        <authorList>
            <person name="Makela M.R."/>
            <person name="Granchi Z."/>
            <person name="Peng M."/>
            <person name="De Vries R.P."/>
            <person name="Grigoriev I."/>
            <person name="Riley R."/>
            <person name="Hilden K."/>
        </authorList>
    </citation>
    <scope>NUCLEOTIDE SEQUENCE [LARGE SCALE GENOMIC DNA]</scope>
    <source>
        <strain evidence="2 3">FBCC735</strain>
    </source>
</reference>
<sequence>MLSPPATAADGSGLEAPRTDPMWHPHSGHPPTTPSAYSSADDTYYNPGSPLSSYRDCLTTWRLTSSSAGHHVDWATPPVASGSGSPPSLSSISQDVYEPILNATASSVRYSYYSLPASTPAAPAYSPMPSIDPLLVVPMGHHVWTPPATSSMPDNVNWPAIQGVDPSYPNHAPGQALPTRAATFSVNFWDGDPYGGAAQATDFSLTDAQSERLATAEELAALRDGLHRGDGNSGDGRVLMASAPDMSGRCSPASQAVIELLAGSLGHGGGAPFYPTPSPSAISPVEGMHDAICGGSSQVADTPPREHWADAPWRPSALLARLEEGLPQPAQPGASGGGSVTPIAPFMAMLS</sequence>
<name>A0A1M2V245_TRAPU</name>
<dbReference type="OMA" id="NSAHAPS"/>
<dbReference type="AlphaFoldDB" id="A0A1M2V245"/>
<comment type="caution">
    <text evidence="2">The sequence shown here is derived from an EMBL/GenBank/DDBJ whole genome shotgun (WGS) entry which is preliminary data.</text>
</comment>
<gene>
    <name evidence="2" type="ORF">TRAPUB_7906</name>
</gene>
<dbReference type="Proteomes" id="UP000184267">
    <property type="component" value="Unassembled WGS sequence"/>
</dbReference>
<proteinExistence type="predicted"/>
<evidence type="ECO:0000256" key="1">
    <source>
        <dbReference type="SAM" id="MobiDB-lite"/>
    </source>
</evidence>
<keyword evidence="3" id="KW-1185">Reference proteome</keyword>